<comment type="caution">
    <text evidence="1">The sequence shown here is derived from an EMBL/GenBank/DDBJ whole genome shotgun (WGS) entry which is preliminary data.</text>
</comment>
<dbReference type="OrthoDB" id="3644460at2759"/>
<name>A0A2S6BWT5_9PEZI</name>
<evidence type="ECO:0000313" key="2">
    <source>
        <dbReference type="Proteomes" id="UP000237631"/>
    </source>
</evidence>
<reference evidence="2" key="1">
    <citation type="journal article" date="2017" name="bioRxiv">
        <title>Conservation of a gene cluster reveals novel cercosporin biosynthetic mechanisms and extends production to the genus Colletotrichum.</title>
        <authorList>
            <person name="de Jonge R."/>
            <person name="Ebert M.K."/>
            <person name="Huitt-Roehl C.R."/>
            <person name="Pal P."/>
            <person name="Suttle J.C."/>
            <person name="Spanner R.E."/>
            <person name="Neubauer J.D."/>
            <person name="Jurick W.M.II."/>
            <person name="Stott K.A."/>
            <person name="Secor G.A."/>
            <person name="Thomma B.P.H.J."/>
            <person name="Van de Peer Y."/>
            <person name="Townsend C.A."/>
            <person name="Bolton M.D."/>
        </authorList>
    </citation>
    <scope>NUCLEOTIDE SEQUENCE [LARGE SCALE GENOMIC DNA]</scope>
    <source>
        <strain evidence="2">CBS538.71</strain>
    </source>
</reference>
<accession>A0A2S6BWT5</accession>
<keyword evidence="2" id="KW-1185">Reference proteome</keyword>
<organism evidence="1 2">
    <name type="scientific">Cercospora berteroae</name>
    <dbReference type="NCBI Taxonomy" id="357750"/>
    <lineage>
        <taxon>Eukaryota</taxon>
        <taxon>Fungi</taxon>
        <taxon>Dikarya</taxon>
        <taxon>Ascomycota</taxon>
        <taxon>Pezizomycotina</taxon>
        <taxon>Dothideomycetes</taxon>
        <taxon>Dothideomycetidae</taxon>
        <taxon>Mycosphaerellales</taxon>
        <taxon>Mycosphaerellaceae</taxon>
        <taxon>Cercospora</taxon>
    </lineage>
</organism>
<evidence type="ECO:0000313" key="1">
    <source>
        <dbReference type="EMBL" id="PPJ51945.1"/>
    </source>
</evidence>
<gene>
    <name evidence="1" type="ORF">CBER1_09698</name>
</gene>
<dbReference type="Proteomes" id="UP000237631">
    <property type="component" value="Unassembled WGS sequence"/>
</dbReference>
<dbReference type="AlphaFoldDB" id="A0A2S6BWT5"/>
<protein>
    <submittedName>
        <fullName evidence="1">Uncharacterized protein</fullName>
    </submittedName>
</protein>
<proteinExistence type="predicted"/>
<sequence length="471" mass="53069">MELFSINHNEPTVTTSTSDNAANDIFFPSRIPTKAIHEFLLATTAPPLLYSNPQPRDAMHNQIEPPKDVENYLSYTSGNLAYIFHATLDEIKELRKTFNSFVSKKSFDSQVLGYSSSKGFGSSQFLSNIESTLVNDNGNVYSVEEKAGNNDLQAAFQQTPKEREKLVSRIESADPKMRHLLRGGRWSSVSHAPEQIALNTMRFYAVKKLVDVYDPRGVAKTLDEKPVHVRDERAIAKSRGDKDWRPIKSKRFIYDTRGKARREKRKKLQDMLEEVVRRKNITPFFTWLPLLSLDRENVEGRFSDLLETESDREMAEHWLKIKSWEDEEKELKQALSTIEKEIASCSVGLRQDERRQITSFLPKASQSTTSCLSSSPPSPTDSAMCLDEDTTDVAMTGVCTPNTLAAKSGAEVERSEPRKGRKLMPSQFNAVVKAARLRGKPEDGKTAENQYDELVSGPAMAGSNLDLEMCS</sequence>
<dbReference type="EMBL" id="PNEN01001731">
    <property type="protein sequence ID" value="PPJ51945.1"/>
    <property type="molecule type" value="Genomic_DNA"/>
</dbReference>